<dbReference type="EMBL" id="CP066026">
    <property type="protein sequence ID" value="QQB88576.1"/>
    <property type="molecule type" value="Genomic_DNA"/>
</dbReference>
<dbReference type="Pfam" id="PF20101">
    <property type="entry name" value="DUF6491"/>
    <property type="match status" value="1"/>
</dbReference>
<accession>A0A246K9S4</accession>
<evidence type="ECO:0000313" key="7">
    <source>
        <dbReference type="Proteomes" id="UP000596117"/>
    </source>
</evidence>
<dbReference type="KEGG" id="bdm:EQG53_06605"/>
<evidence type="ECO:0000313" key="2">
    <source>
        <dbReference type="EMBL" id="QAT14057.1"/>
    </source>
</evidence>
<gene>
    <name evidence="2" type="ORF">EQG53_06605</name>
    <name evidence="3" type="ORF">I6H83_15830</name>
    <name evidence="4" type="ORF">NCTC11165_02741</name>
</gene>
<dbReference type="Proteomes" id="UP000596117">
    <property type="component" value="Chromosome"/>
</dbReference>
<dbReference type="PROSITE" id="PS51257">
    <property type="entry name" value="PROKAR_LIPOPROTEIN"/>
    <property type="match status" value="1"/>
</dbReference>
<evidence type="ECO:0000256" key="1">
    <source>
        <dbReference type="SAM" id="SignalP"/>
    </source>
</evidence>
<evidence type="ECO:0000313" key="4">
    <source>
        <dbReference type="EMBL" id="SPU46408.1"/>
    </source>
</evidence>
<feature type="chain" id="PRO_5044569880" description="Lipoprotein" evidence="1">
    <location>
        <begin position="26"/>
        <end position="145"/>
    </location>
</feature>
<dbReference type="EMBL" id="UAQM01000042">
    <property type="protein sequence ID" value="SPU46408.1"/>
    <property type="molecule type" value="Genomic_DNA"/>
</dbReference>
<sequence>MARRIPFAACKITALSLALSLGVAACAPQTNGGASTVQTASSTAAPCFYADQVRNFRSDDRTNIYFDTGRGRIYHAQAAGICQDMDFATALTIRPQSAGKSRLCAGDWANLNVRGMSGVNGPCRVRIVKALSAAEVAALPDRVRP</sequence>
<dbReference type="EMBL" id="CP035093">
    <property type="protein sequence ID" value="QAT14057.1"/>
    <property type="molecule type" value="Genomic_DNA"/>
</dbReference>
<protein>
    <recommendedName>
        <fullName evidence="8">Lipoprotein</fullName>
    </recommendedName>
</protein>
<dbReference type="GeneID" id="56578171"/>
<dbReference type="InterPro" id="IPR045500">
    <property type="entry name" value="DUF6491"/>
</dbReference>
<dbReference type="Proteomes" id="UP000250358">
    <property type="component" value="Unassembled WGS sequence"/>
</dbReference>
<evidence type="ECO:0008006" key="8">
    <source>
        <dbReference type="Google" id="ProtNLM"/>
    </source>
</evidence>
<keyword evidence="1" id="KW-0732">Signal</keyword>
<organism evidence="2 6">
    <name type="scientific">Brevundimonas diminuta</name>
    <name type="common">Pseudomonas diminuta</name>
    <dbReference type="NCBI Taxonomy" id="293"/>
    <lineage>
        <taxon>Bacteria</taxon>
        <taxon>Pseudomonadati</taxon>
        <taxon>Pseudomonadota</taxon>
        <taxon>Alphaproteobacteria</taxon>
        <taxon>Caulobacterales</taxon>
        <taxon>Caulobacteraceae</taxon>
        <taxon>Brevundimonas</taxon>
    </lineage>
</organism>
<dbReference type="RefSeq" id="WP_003163895.1">
    <property type="nucleotide sequence ID" value="NZ_BJNC01000016.1"/>
</dbReference>
<evidence type="ECO:0000313" key="6">
    <source>
        <dbReference type="Proteomes" id="UP000287388"/>
    </source>
</evidence>
<evidence type="ECO:0000313" key="5">
    <source>
        <dbReference type="Proteomes" id="UP000250358"/>
    </source>
</evidence>
<name>A0A246K9S4_BREDI</name>
<reference evidence="4 5" key="1">
    <citation type="submission" date="2018-06" db="EMBL/GenBank/DDBJ databases">
        <authorList>
            <consortium name="Pathogen Informatics"/>
            <person name="Doyle S."/>
        </authorList>
    </citation>
    <scope>NUCLEOTIDE SEQUENCE [LARGE SCALE GENOMIC DNA]</scope>
    <source>
        <strain evidence="4 5">NCTC11165</strain>
    </source>
</reference>
<reference evidence="2 6" key="2">
    <citation type="submission" date="2019-01" db="EMBL/GenBank/DDBJ databases">
        <title>Brevundimonas diminuta Genome sequencing and assembly.</title>
        <authorList>
            <person name="Chen H."/>
        </authorList>
    </citation>
    <scope>NUCLEOTIDE SEQUENCE [LARGE SCALE GENOMIC DNA]</scope>
    <source>
        <strain evidence="2">ATCC</strain>
        <strain evidence="6">ATCC(B) 19146</strain>
    </source>
</reference>
<dbReference type="AlphaFoldDB" id="A0A246K9S4"/>
<reference evidence="3 7" key="3">
    <citation type="submission" date="2020-12" db="EMBL/GenBank/DDBJ databases">
        <title>FDA dAtabase for Regulatory Grade micrObial Sequences (FDA-ARGOS): Supporting development and validation of Infectious Disease Dx tests.</title>
        <authorList>
            <person name="Kerrigan L."/>
            <person name="Long C."/>
            <person name="Tallon L."/>
            <person name="Sadzewicz L."/>
            <person name="Zhao X."/>
            <person name="Boylan J."/>
            <person name="Ott S."/>
            <person name="Bowen H."/>
            <person name="Vavikolanu K."/>
            <person name="Mehta A."/>
            <person name="Aluvathingal J."/>
            <person name="Nadendla S."/>
            <person name="Yan Y."/>
            <person name="Sichtig H."/>
        </authorList>
    </citation>
    <scope>NUCLEOTIDE SEQUENCE [LARGE SCALE GENOMIC DNA]</scope>
    <source>
        <strain evidence="3 7">FDAARGOS_1026</strain>
    </source>
</reference>
<proteinExistence type="predicted"/>
<dbReference type="Proteomes" id="UP000287388">
    <property type="component" value="Chromosome"/>
</dbReference>
<evidence type="ECO:0000313" key="3">
    <source>
        <dbReference type="EMBL" id="QQB88576.1"/>
    </source>
</evidence>
<feature type="signal peptide" evidence="1">
    <location>
        <begin position="1"/>
        <end position="25"/>
    </location>
</feature>
<keyword evidence="7" id="KW-1185">Reference proteome</keyword>